<dbReference type="Pfam" id="PF00293">
    <property type="entry name" value="NUDIX"/>
    <property type="match status" value="1"/>
</dbReference>
<evidence type="ECO:0000313" key="9">
    <source>
        <dbReference type="Proteomes" id="UP000552241"/>
    </source>
</evidence>
<name>A0A838ZNL1_9FLAO</name>
<evidence type="ECO:0000256" key="3">
    <source>
        <dbReference type="ARBA" id="ARBA00022723"/>
    </source>
</evidence>
<dbReference type="EMBL" id="JACDZE010000001">
    <property type="protein sequence ID" value="MBA5628265.1"/>
    <property type="molecule type" value="Genomic_DNA"/>
</dbReference>
<dbReference type="GO" id="GO:0046872">
    <property type="term" value="F:metal ion binding"/>
    <property type="evidence" value="ECO:0007669"/>
    <property type="project" value="UniProtKB-KW"/>
</dbReference>
<comment type="cofactor">
    <cofactor evidence="2">
        <name>Mg(2+)</name>
        <dbReference type="ChEBI" id="CHEBI:18420"/>
    </cofactor>
</comment>
<keyword evidence="4" id="KW-0378">Hydrolase</keyword>
<dbReference type="Gene3D" id="3.90.79.10">
    <property type="entry name" value="Nucleoside Triphosphate Pyrophosphohydrolase"/>
    <property type="match status" value="1"/>
</dbReference>
<comment type="caution">
    <text evidence="8">The sequence shown here is derived from an EMBL/GenBank/DDBJ whole genome shotgun (WGS) entry which is preliminary data.</text>
</comment>
<evidence type="ECO:0000256" key="2">
    <source>
        <dbReference type="ARBA" id="ARBA00001946"/>
    </source>
</evidence>
<accession>A0A838ZNL1</accession>
<dbReference type="GO" id="GO:0010945">
    <property type="term" value="F:coenzyme A diphosphatase activity"/>
    <property type="evidence" value="ECO:0007669"/>
    <property type="project" value="InterPro"/>
</dbReference>
<evidence type="ECO:0000259" key="7">
    <source>
        <dbReference type="PROSITE" id="PS51462"/>
    </source>
</evidence>
<keyword evidence="5" id="KW-0460">Magnesium</keyword>
<feature type="domain" description="Nudix hydrolase" evidence="7">
    <location>
        <begin position="61"/>
        <end position="196"/>
    </location>
</feature>
<dbReference type="PROSITE" id="PS51462">
    <property type="entry name" value="NUDIX"/>
    <property type="match status" value="1"/>
</dbReference>
<gene>
    <name evidence="8" type="ORF">HU137_00605</name>
</gene>
<comment type="cofactor">
    <cofactor evidence="1">
        <name>Mn(2+)</name>
        <dbReference type="ChEBI" id="CHEBI:29035"/>
    </cofactor>
</comment>
<evidence type="ECO:0000256" key="5">
    <source>
        <dbReference type="ARBA" id="ARBA00022842"/>
    </source>
</evidence>
<sequence length="226" mass="25793">MVIQRISLPTFAEKFIALFLDDLQLKLENYESELPGWEAQARLSPPYREKYDLEEIKKTNPRIAAVMILLYENEDGEIVFPVTLRHTYDGVHSNQFSLPGGAFEPEDINLSYTAIRETVEELGVEEENIEILKQLSELYIPPSNFVVYPFIGIHHGSPEFLPEEAEVAEIIPIDLEAFLQAEPMNFERVFGEYTVDIPGYELGDESYIWGATAMILSEFGALLEKL</sequence>
<evidence type="ECO:0000256" key="4">
    <source>
        <dbReference type="ARBA" id="ARBA00022801"/>
    </source>
</evidence>
<reference evidence="8 9" key="1">
    <citation type="submission" date="2020-07" db="EMBL/GenBank/DDBJ databases">
        <title>Moheibacter lacus sp. nov., a member of the family Flavobacteriaceae isolated from freshwater lake sediment.</title>
        <authorList>
            <person name="Liu Y."/>
        </authorList>
    </citation>
    <scope>NUCLEOTIDE SEQUENCE [LARGE SCALE GENOMIC DNA]</scope>
    <source>
        <strain evidence="8 9">BDHS18</strain>
    </source>
</reference>
<evidence type="ECO:0000313" key="8">
    <source>
        <dbReference type="EMBL" id="MBA5628265.1"/>
    </source>
</evidence>
<keyword evidence="3" id="KW-0479">Metal-binding</keyword>
<dbReference type="SUPFAM" id="SSF55811">
    <property type="entry name" value="Nudix"/>
    <property type="match status" value="1"/>
</dbReference>
<keyword evidence="6" id="KW-0464">Manganese</keyword>
<dbReference type="CDD" id="cd03426">
    <property type="entry name" value="NUDIX_CoAse_Nudt7"/>
    <property type="match status" value="1"/>
</dbReference>
<dbReference type="PANTHER" id="PTHR12992">
    <property type="entry name" value="NUDIX HYDROLASE"/>
    <property type="match status" value="1"/>
</dbReference>
<dbReference type="AlphaFoldDB" id="A0A838ZNL1"/>
<dbReference type="PANTHER" id="PTHR12992:SF11">
    <property type="entry name" value="MITOCHONDRIAL COENZYME A DIPHOSPHATASE NUDT8"/>
    <property type="match status" value="1"/>
</dbReference>
<dbReference type="Proteomes" id="UP000552241">
    <property type="component" value="Unassembled WGS sequence"/>
</dbReference>
<evidence type="ECO:0000256" key="1">
    <source>
        <dbReference type="ARBA" id="ARBA00001936"/>
    </source>
</evidence>
<dbReference type="InterPro" id="IPR015797">
    <property type="entry name" value="NUDIX_hydrolase-like_dom_sf"/>
</dbReference>
<proteinExistence type="predicted"/>
<evidence type="ECO:0000256" key="6">
    <source>
        <dbReference type="ARBA" id="ARBA00023211"/>
    </source>
</evidence>
<organism evidence="8 9">
    <name type="scientific">Moheibacter lacus</name>
    <dbReference type="NCBI Taxonomy" id="2745851"/>
    <lineage>
        <taxon>Bacteria</taxon>
        <taxon>Pseudomonadati</taxon>
        <taxon>Bacteroidota</taxon>
        <taxon>Flavobacteriia</taxon>
        <taxon>Flavobacteriales</taxon>
        <taxon>Weeksellaceae</taxon>
        <taxon>Moheibacter</taxon>
    </lineage>
</organism>
<dbReference type="InterPro" id="IPR000086">
    <property type="entry name" value="NUDIX_hydrolase_dom"/>
</dbReference>
<dbReference type="InterPro" id="IPR045121">
    <property type="entry name" value="CoAse"/>
</dbReference>
<keyword evidence="9" id="KW-1185">Reference proteome</keyword>
<protein>
    <submittedName>
        <fullName evidence="8">CoA pyrophosphatase</fullName>
    </submittedName>
</protein>